<keyword evidence="8" id="KW-0863">Zinc-finger</keyword>
<comment type="caution">
    <text evidence="16">The sequence shown here is derived from an EMBL/GenBank/DDBJ whole genome shotgun (WGS) entry which is preliminary data.</text>
</comment>
<accession>A0A5C7H8J3</accession>
<evidence type="ECO:0000256" key="1">
    <source>
        <dbReference type="ARBA" id="ARBA00004123"/>
    </source>
</evidence>
<evidence type="ECO:0000259" key="14">
    <source>
        <dbReference type="PROSITE" id="PS51050"/>
    </source>
</evidence>
<feature type="compositionally biased region" description="Polar residues" evidence="11">
    <location>
        <begin position="2216"/>
        <end position="2241"/>
    </location>
</feature>
<dbReference type="GO" id="GO:0032259">
    <property type="term" value="P:methylation"/>
    <property type="evidence" value="ECO:0007669"/>
    <property type="project" value="UniProtKB-KW"/>
</dbReference>
<feature type="compositionally biased region" description="Basic and acidic residues" evidence="11">
    <location>
        <begin position="1285"/>
        <end position="1302"/>
    </location>
</feature>
<dbReference type="GO" id="GO:0005634">
    <property type="term" value="C:nucleus"/>
    <property type="evidence" value="ECO:0007669"/>
    <property type="project" value="UniProtKB-SubCell"/>
</dbReference>
<evidence type="ECO:0000256" key="4">
    <source>
        <dbReference type="ARBA" id="ARBA00022603"/>
    </source>
</evidence>
<feature type="region of interest" description="Disordered" evidence="11">
    <location>
        <begin position="876"/>
        <end position="901"/>
    </location>
</feature>
<dbReference type="FunFam" id="2.170.270.10:FF:000035">
    <property type="entry name" value="Histone-lysine N-methyltransferase"/>
    <property type="match status" value="1"/>
</dbReference>
<dbReference type="InterPro" id="IPR046341">
    <property type="entry name" value="SET_dom_sf"/>
</dbReference>
<organism evidence="16 17">
    <name type="scientific">Acer yangbiense</name>
    <dbReference type="NCBI Taxonomy" id="1000413"/>
    <lineage>
        <taxon>Eukaryota</taxon>
        <taxon>Viridiplantae</taxon>
        <taxon>Streptophyta</taxon>
        <taxon>Embryophyta</taxon>
        <taxon>Tracheophyta</taxon>
        <taxon>Spermatophyta</taxon>
        <taxon>Magnoliopsida</taxon>
        <taxon>eudicotyledons</taxon>
        <taxon>Gunneridae</taxon>
        <taxon>Pentapetalae</taxon>
        <taxon>rosids</taxon>
        <taxon>malvids</taxon>
        <taxon>Sapindales</taxon>
        <taxon>Sapindaceae</taxon>
        <taxon>Hippocastanoideae</taxon>
        <taxon>Acereae</taxon>
        <taxon>Acer</taxon>
    </lineage>
</organism>
<dbReference type="InterPro" id="IPR044437">
    <property type="entry name" value="SETD2/Set2_SET"/>
</dbReference>
<keyword evidence="9" id="KW-0862">Zinc</keyword>
<dbReference type="SMART" id="SM00508">
    <property type="entry name" value="PostSET"/>
    <property type="match status" value="1"/>
</dbReference>
<dbReference type="CDD" id="cd19172">
    <property type="entry name" value="SET_SETD2"/>
    <property type="match status" value="1"/>
</dbReference>
<feature type="region of interest" description="Disordered" evidence="11">
    <location>
        <begin position="1850"/>
        <end position="1895"/>
    </location>
</feature>
<proteinExistence type="predicted"/>
<evidence type="ECO:0000256" key="10">
    <source>
        <dbReference type="ARBA" id="ARBA00023242"/>
    </source>
</evidence>
<feature type="compositionally biased region" description="Polar residues" evidence="11">
    <location>
        <begin position="876"/>
        <end position="885"/>
    </location>
</feature>
<feature type="domain" description="SET" evidence="12">
    <location>
        <begin position="1548"/>
        <end position="1673"/>
    </location>
</feature>
<dbReference type="InterPro" id="IPR006560">
    <property type="entry name" value="AWS_dom"/>
</dbReference>
<dbReference type="Pfam" id="PF17907">
    <property type="entry name" value="AWS"/>
    <property type="match status" value="1"/>
</dbReference>
<feature type="compositionally biased region" description="Polar residues" evidence="11">
    <location>
        <begin position="2260"/>
        <end position="2272"/>
    </location>
</feature>
<feature type="region of interest" description="Disordered" evidence="11">
    <location>
        <begin position="961"/>
        <end position="996"/>
    </location>
</feature>
<dbReference type="InterPro" id="IPR001214">
    <property type="entry name" value="SET_dom"/>
</dbReference>
<dbReference type="Pfam" id="PF07496">
    <property type="entry name" value="zf-CW"/>
    <property type="match status" value="1"/>
</dbReference>
<evidence type="ECO:0000256" key="11">
    <source>
        <dbReference type="SAM" id="MobiDB-lite"/>
    </source>
</evidence>
<feature type="compositionally biased region" description="Basic and acidic residues" evidence="11">
    <location>
        <begin position="2203"/>
        <end position="2215"/>
    </location>
</feature>
<dbReference type="EMBL" id="VAHF01000010">
    <property type="protein sequence ID" value="TXG53039.1"/>
    <property type="molecule type" value="Genomic_DNA"/>
</dbReference>
<evidence type="ECO:0000256" key="3">
    <source>
        <dbReference type="ARBA" id="ARBA00022454"/>
    </source>
</evidence>
<evidence type="ECO:0000256" key="7">
    <source>
        <dbReference type="ARBA" id="ARBA00022723"/>
    </source>
</evidence>
<evidence type="ECO:0000259" key="15">
    <source>
        <dbReference type="PROSITE" id="PS51215"/>
    </source>
</evidence>
<keyword evidence="5" id="KW-0808">Transferase</keyword>
<dbReference type="InterPro" id="IPR050777">
    <property type="entry name" value="SET2_Histone-Lys_MeTrsfase"/>
</dbReference>
<dbReference type="InterPro" id="IPR003616">
    <property type="entry name" value="Post-SET_dom"/>
</dbReference>
<feature type="region of interest" description="Disordered" evidence="11">
    <location>
        <begin position="1798"/>
        <end position="1825"/>
    </location>
</feature>
<reference evidence="17" key="1">
    <citation type="journal article" date="2019" name="Gigascience">
        <title>De novo genome assembly of the endangered Acer yangbiense, a plant species with extremely small populations endemic to Yunnan Province, China.</title>
        <authorList>
            <person name="Yang J."/>
            <person name="Wariss H.M."/>
            <person name="Tao L."/>
            <person name="Zhang R."/>
            <person name="Yun Q."/>
            <person name="Hollingsworth P."/>
            <person name="Dao Z."/>
            <person name="Luo G."/>
            <person name="Guo H."/>
            <person name="Ma Y."/>
            <person name="Sun W."/>
        </authorList>
    </citation>
    <scope>NUCLEOTIDE SEQUENCE [LARGE SCALE GENOMIC DNA]</scope>
    <source>
        <strain evidence="17">cv. Malutang</strain>
    </source>
</reference>
<protein>
    <recommendedName>
        <fullName evidence="18">Histone-lysine N-methyltransferase</fullName>
    </recommendedName>
</protein>
<feature type="compositionally biased region" description="Low complexity" evidence="11">
    <location>
        <begin position="1874"/>
        <end position="1888"/>
    </location>
</feature>
<evidence type="ECO:0000256" key="9">
    <source>
        <dbReference type="ARBA" id="ARBA00022833"/>
    </source>
</evidence>
<sequence length="2462" mass="272687">MNGVLLDINCCTKRLGRWYGSKKRNWLDKIRVKQHELQVESNSISPGSWARIRWVEKELDSLLGEEETYWKQRSRENWLKGGDKNTRYFHSRASTNRTKNVIQGLYDGLGEWRHDQQGICHVVSEYFVEIFRSSNPSLYDLDRDDFELLCVILWRIWYRQNGLVHGSTSFSDSDIVSWSISFLKDFKDASLSRVNMGGSVCRPVLENGILGFLPLRLYLLTQFDTDRYNRVLSNEYSLIWKKIVRTGMGSGENLTTFDEPLRDSVIEQPFCGEVCEEEPVSELCAGFRTRSNMIGDSVNDINLSDGCPYFSNDDKTCYLSSDDVRTIAIGNRDHLLGDYANVVCLGLEKVLDDECGVSGVFLNGNQFAIGVCNSPDRCLDFSQDISSNDVTESVVGNRDLLASNCENLAALVSEKNAGDECGVCLTESKSEVDVCSVKIDGLCLDIRGFQGEKGSGKSLDGCEMLLGEMPRGSSPGNHDLQGEQMDKEVDASSVEGVVEVVEEKTDVLPMVQVGAGNQTFSSEGCRMSSGSNFETGSSRNFVLQHDCKDDKMVGCLSGDEGVLEEKNYTSSGVEEVMEDKSNVFVGTEKDICKPIFSLQDCDICLESTLMNGSSEGFVGDKSDVLVGTKIEFPVESVSSTGFPSNYARVNEQITESISPHAVERKDDASAVIEANMCNRISCSQDGEIPSKCSCKGDLMRSDIHNDPSEHNSFCHLAVQPIIKVMETRSDIDTCILALSVHSCQSSLENLHMSDSLSNYPQQNEQRDNRIIERPSAESITEFMEEKSDVTTDKKVEICTQVLPVEEGPVKNSVSLPPCHPFGSDENDSSKLDVTDPFQKDVFGDMVSTSAVDGGEQADHEEQDNVAVDCFSKTENPDTVPSFSKRSSIRSRLNRKTQTKRAAKNYRNTVKVQEPQSNIDIIFKVARRKRSCLSKPARASIWGLLDNITHFFDMSDVNRCSQAQNQRSRKAKGGQGSRKQKKNRTSGNSLGSSRKSHSYTRCLRLKVKVGKEVCQGSLNITVPEVVDTTGSDDAIVSGYRTESYQRNSLEFPKLAHSVEGKSREEGPSECFIKNTEVAETHPDDSVFNVYLANKDFKGTVMSNKSDVDVTDEYLSIPAHKGDDILGGAIENCFMDPGTSPDSEVINLVPDAQVGARSQEELHKTVLASPKACVATGYVICSRRVKKEDDLLLEDNRILEESSLVSASKKKAKPSKKREGRQKMVDNFGSGEMLVASFGANASSISSGNGEVSVEPLPSSTETELGIFREEMVPSIKSKGCRISKSSKSDGMRKGKFKVSDTAKNRRKKTDKPGVNQRKSVNKSKLEKGVSITKRMQKVVCDQVEDKTECKPEIGSNMADDVGKSDGVDSIACADVANVDIVSSAVPQQDCPNESAWVLCDDCCKWRRIPVALANSIDENCRWVCKDNMDKAYADCSASQEKTNADINAELGLSDYEEDVSDGLLNYNGSGKYLDFRSIAAVPGSAFRRIDSNVFLHRSRKTQTIDEIMVCHCKPPLDGRLGCGDECLNRMLNIECVKGTCPCGDRCSNQQFQKRKYANMRWLPCGKKGFGLHSLENISIGHFIIEYVGEVLDMHSYEARQKKYAANGHKHFYFMTLNGSEVIDACAKGNLGRFINHSCDPNCRTEKWMVNGEICIGLFALRDIKEGEELTFDYNYVRVFGAAAKKCHCGSPQCRGYIGGDPQNTEVIYQGDSDDEYPEPVMLEDGEAGDGLDNIISKTCSSYGARTKIAETIVKDIDSMDNSTRAIGQFETATEIDDRMDQSASAAFRLQSLPEIENSKGVQAVDISQPAEDETSRPISAVQPSSSMEEKIVNKISSVIQAVGYSSPTLMSMKSKSDTVEDKRGFSRSLPRIKTSHSSSSVKKGKVTTSPPNGNKVKMMANKSQHLPIKPKKSMEGSSNGRFEAVQEKLNELLDADGGLSKRKDAAKGYLKLLLLTAASGNSGNGEAIQSNRDLSMILDAILKTKSRMVLKDIIDKNGLQMLHNIMKQYKRDFKKIPILRKLLKVLEYLASRKILTQDHIIGGPPRPGIVSLRESILSLTEHDDRQVHQIARNFRDTWIPKSCRKSSYMDRDDSRMDFHRGGVNCNRFSISQQNNWHDQSVRSSEAIDCVKQSPFATTSVDSTANEVGSAPCRGSQTNGTKTRKRKSRWDQPAETNLDSGSLNHKEQKIESRLLQQYESGPFSKVDHTDKVSREDSNCPSSVYNNCNKGETISSEDGGQITQDDIPPGFSSPLNHPPLGSSDASSTTDHPHQNVSHLKCPFEVATGYPQGKFISRLPVSYGIPLHILEQFGSPQAETVDSWVIAPAMPFHPFPPLPPSPRDNKDTPPASTVSYETVNGSVEECQQDSHCLSICHPENNTSTTGANQSGGGVPDADTEQTFKRMKGSSNDLGKRFFRQQKFNKGPPWLWKRNELRSSYCSQDIDFREDKPCSNFYQRPPQQNHH</sequence>
<feature type="domain" description="CW-type" evidence="14">
    <location>
        <begin position="1389"/>
        <end position="1442"/>
    </location>
</feature>
<feature type="compositionally biased region" description="Polar residues" evidence="11">
    <location>
        <begin position="2172"/>
        <end position="2181"/>
    </location>
</feature>
<keyword evidence="4" id="KW-0489">Methyltransferase</keyword>
<evidence type="ECO:0008006" key="18">
    <source>
        <dbReference type="Google" id="ProtNLM"/>
    </source>
</evidence>
<keyword evidence="3" id="KW-0158">Chromosome</keyword>
<dbReference type="PROSITE" id="PS50280">
    <property type="entry name" value="SET"/>
    <property type="match status" value="1"/>
</dbReference>
<feature type="region of interest" description="Disordered" evidence="11">
    <location>
        <begin position="2332"/>
        <end position="2351"/>
    </location>
</feature>
<dbReference type="GO" id="GO:0005694">
    <property type="term" value="C:chromosome"/>
    <property type="evidence" value="ECO:0007669"/>
    <property type="project" value="UniProtKB-SubCell"/>
</dbReference>
<keyword evidence="6" id="KW-0949">S-adenosyl-L-methionine</keyword>
<dbReference type="OrthoDB" id="422362at2759"/>
<evidence type="ECO:0000259" key="12">
    <source>
        <dbReference type="PROSITE" id="PS50280"/>
    </source>
</evidence>
<dbReference type="GO" id="GO:0046975">
    <property type="term" value="F:histone H3K36 methyltransferase activity"/>
    <property type="evidence" value="ECO:0007669"/>
    <property type="project" value="InterPro"/>
</dbReference>
<evidence type="ECO:0000313" key="16">
    <source>
        <dbReference type="EMBL" id="TXG53039.1"/>
    </source>
</evidence>
<dbReference type="SMART" id="SM00570">
    <property type="entry name" value="AWS"/>
    <property type="match status" value="1"/>
</dbReference>
<keyword evidence="7" id="KW-0479">Metal-binding</keyword>
<dbReference type="Proteomes" id="UP000323000">
    <property type="component" value="Chromosome 10"/>
</dbReference>
<feature type="domain" description="Post-SET" evidence="13">
    <location>
        <begin position="1681"/>
        <end position="1697"/>
    </location>
</feature>
<dbReference type="Pfam" id="PF00856">
    <property type="entry name" value="SET"/>
    <property type="match status" value="1"/>
</dbReference>
<dbReference type="Gene3D" id="2.170.270.10">
    <property type="entry name" value="SET domain"/>
    <property type="match status" value="1"/>
</dbReference>
<dbReference type="SMART" id="SM00317">
    <property type="entry name" value="SET"/>
    <property type="match status" value="1"/>
</dbReference>
<feature type="region of interest" description="Disordered" evidence="11">
    <location>
        <begin position="2138"/>
        <end position="2272"/>
    </location>
</feature>
<feature type="compositionally biased region" description="Basic and acidic residues" evidence="11">
    <location>
        <begin position="1853"/>
        <end position="1863"/>
    </location>
</feature>
<keyword evidence="17" id="KW-1185">Reference proteome</keyword>
<feature type="region of interest" description="Disordered" evidence="11">
    <location>
        <begin position="1276"/>
        <end position="1324"/>
    </location>
</feature>
<evidence type="ECO:0000256" key="5">
    <source>
        <dbReference type="ARBA" id="ARBA00022679"/>
    </source>
</evidence>
<dbReference type="GO" id="GO:0008270">
    <property type="term" value="F:zinc ion binding"/>
    <property type="evidence" value="ECO:0007669"/>
    <property type="project" value="UniProtKB-KW"/>
</dbReference>
<dbReference type="PROSITE" id="PS50868">
    <property type="entry name" value="POST_SET"/>
    <property type="match status" value="1"/>
</dbReference>
<dbReference type="Gene3D" id="3.30.40.100">
    <property type="match status" value="1"/>
</dbReference>
<evidence type="ECO:0000256" key="8">
    <source>
        <dbReference type="ARBA" id="ARBA00022771"/>
    </source>
</evidence>
<dbReference type="SUPFAM" id="SSF82199">
    <property type="entry name" value="SET domain"/>
    <property type="match status" value="1"/>
</dbReference>
<name>A0A5C7H8J3_9ROSI</name>
<evidence type="ECO:0000256" key="6">
    <source>
        <dbReference type="ARBA" id="ARBA00022691"/>
    </source>
</evidence>
<evidence type="ECO:0000256" key="2">
    <source>
        <dbReference type="ARBA" id="ARBA00004286"/>
    </source>
</evidence>
<feature type="domain" description="AWS" evidence="15">
    <location>
        <begin position="1504"/>
        <end position="1554"/>
    </location>
</feature>
<dbReference type="PROSITE" id="PS51215">
    <property type="entry name" value="AWS"/>
    <property type="match status" value="1"/>
</dbReference>
<dbReference type="PANTHER" id="PTHR22884">
    <property type="entry name" value="SET DOMAIN PROTEINS"/>
    <property type="match status" value="1"/>
</dbReference>
<comment type="subcellular location">
    <subcellularLocation>
        <location evidence="2">Chromosome</location>
    </subcellularLocation>
    <subcellularLocation>
        <location evidence="1">Nucleus</location>
    </subcellularLocation>
</comment>
<dbReference type="InterPro" id="IPR011124">
    <property type="entry name" value="Znf_CW"/>
</dbReference>
<evidence type="ECO:0000259" key="13">
    <source>
        <dbReference type="PROSITE" id="PS50868"/>
    </source>
</evidence>
<gene>
    <name evidence="16" type="ORF">EZV62_022208</name>
</gene>
<evidence type="ECO:0000313" key="17">
    <source>
        <dbReference type="Proteomes" id="UP000323000"/>
    </source>
</evidence>
<feature type="compositionally biased region" description="Basic residues" evidence="11">
    <location>
        <begin position="966"/>
        <end position="983"/>
    </location>
</feature>
<feature type="compositionally biased region" description="Basic residues" evidence="11">
    <location>
        <begin position="886"/>
        <end position="901"/>
    </location>
</feature>
<dbReference type="PROSITE" id="PS51050">
    <property type="entry name" value="ZF_CW"/>
    <property type="match status" value="1"/>
</dbReference>
<keyword evidence="10" id="KW-0539">Nucleus</keyword>